<evidence type="ECO:0000313" key="3">
    <source>
        <dbReference type="Proteomes" id="UP001054837"/>
    </source>
</evidence>
<feature type="region of interest" description="Disordered" evidence="1">
    <location>
        <begin position="51"/>
        <end position="86"/>
    </location>
</feature>
<gene>
    <name evidence="2" type="ORF">CDAR_415031</name>
</gene>
<comment type="caution">
    <text evidence="2">The sequence shown here is derived from an EMBL/GenBank/DDBJ whole genome shotgun (WGS) entry which is preliminary data.</text>
</comment>
<feature type="compositionally biased region" description="Polar residues" evidence="1">
    <location>
        <begin position="77"/>
        <end position="86"/>
    </location>
</feature>
<evidence type="ECO:0000313" key="2">
    <source>
        <dbReference type="EMBL" id="GIY45609.1"/>
    </source>
</evidence>
<organism evidence="2 3">
    <name type="scientific">Caerostris darwini</name>
    <dbReference type="NCBI Taxonomy" id="1538125"/>
    <lineage>
        <taxon>Eukaryota</taxon>
        <taxon>Metazoa</taxon>
        <taxon>Ecdysozoa</taxon>
        <taxon>Arthropoda</taxon>
        <taxon>Chelicerata</taxon>
        <taxon>Arachnida</taxon>
        <taxon>Araneae</taxon>
        <taxon>Araneomorphae</taxon>
        <taxon>Entelegynae</taxon>
        <taxon>Araneoidea</taxon>
        <taxon>Araneidae</taxon>
        <taxon>Caerostris</taxon>
    </lineage>
</organism>
<reference evidence="2 3" key="1">
    <citation type="submission" date="2021-06" db="EMBL/GenBank/DDBJ databases">
        <title>Caerostris darwini draft genome.</title>
        <authorList>
            <person name="Kono N."/>
            <person name="Arakawa K."/>
        </authorList>
    </citation>
    <scope>NUCLEOTIDE SEQUENCE [LARGE SCALE GENOMIC DNA]</scope>
</reference>
<keyword evidence="3" id="KW-1185">Reference proteome</keyword>
<dbReference type="AlphaFoldDB" id="A0AAV4TKA0"/>
<name>A0AAV4TKA0_9ARAC</name>
<dbReference type="Proteomes" id="UP001054837">
    <property type="component" value="Unassembled WGS sequence"/>
</dbReference>
<dbReference type="EMBL" id="BPLQ01009652">
    <property type="protein sequence ID" value="GIY45609.1"/>
    <property type="molecule type" value="Genomic_DNA"/>
</dbReference>
<feature type="compositionally biased region" description="Low complexity" evidence="1">
    <location>
        <begin position="63"/>
        <end position="74"/>
    </location>
</feature>
<proteinExistence type="predicted"/>
<sequence>MGGRGCFRNPNEISKDCGVGRDLFLRSVSKLQITCPGVSPPVALVTCTRSSRSPLHLPPPPTTTTHFHSTPAASLPVSLTSTLAKR</sequence>
<accession>A0AAV4TKA0</accession>
<protein>
    <submittedName>
        <fullName evidence="2">Uncharacterized protein</fullName>
    </submittedName>
</protein>
<evidence type="ECO:0000256" key="1">
    <source>
        <dbReference type="SAM" id="MobiDB-lite"/>
    </source>
</evidence>